<reference evidence="8 9" key="2">
    <citation type="submission" date="2018-09" db="EMBL/GenBank/DDBJ databases">
        <title>Genome of Sphaerochaeta halotolerans strain 4-11.</title>
        <authorList>
            <person name="Nazina T.N."/>
            <person name="Sokolova D.S."/>
        </authorList>
    </citation>
    <scope>NUCLEOTIDE SEQUENCE [LARGE SCALE GENOMIC DNA]</scope>
    <source>
        <strain evidence="8 9">4-11</strain>
    </source>
</reference>
<gene>
    <name evidence="8" type="ORF">DYP60_05340</name>
</gene>
<dbReference type="NCBIfam" id="TIGR00255">
    <property type="entry name" value="YicC/YloC family endoribonuclease"/>
    <property type="match status" value="1"/>
</dbReference>
<dbReference type="RefSeq" id="WP_117329851.1">
    <property type="nucleotide sequence ID" value="NZ_QUWK01000004.1"/>
</dbReference>
<dbReference type="AlphaFoldDB" id="A0A372MI48"/>
<dbReference type="PANTHER" id="PTHR30636:SF3">
    <property type="entry name" value="UPF0701 PROTEIN YICC"/>
    <property type="match status" value="1"/>
</dbReference>
<dbReference type="Pfam" id="PF03755">
    <property type="entry name" value="YicC-like_N"/>
    <property type="match status" value="1"/>
</dbReference>
<feature type="domain" description="Endoribonuclease YicC-like N-terminal" evidence="6">
    <location>
        <begin position="1"/>
        <end position="152"/>
    </location>
</feature>
<evidence type="ECO:0000256" key="3">
    <source>
        <dbReference type="ARBA" id="ARBA00022759"/>
    </source>
</evidence>
<proteinExistence type="inferred from homology"/>
<dbReference type="EMBL" id="QUWK01000004">
    <property type="protein sequence ID" value="RFU95439.1"/>
    <property type="molecule type" value="Genomic_DNA"/>
</dbReference>
<keyword evidence="2" id="KW-0540">Nuclease</keyword>
<dbReference type="InterPro" id="IPR013527">
    <property type="entry name" value="YicC-like_N"/>
</dbReference>
<dbReference type="GO" id="GO:0016787">
    <property type="term" value="F:hydrolase activity"/>
    <property type="evidence" value="ECO:0007669"/>
    <property type="project" value="UniProtKB-KW"/>
</dbReference>
<evidence type="ECO:0000259" key="6">
    <source>
        <dbReference type="Pfam" id="PF03755"/>
    </source>
</evidence>
<evidence type="ECO:0000256" key="1">
    <source>
        <dbReference type="ARBA" id="ARBA00001968"/>
    </source>
</evidence>
<dbReference type="InterPro" id="IPR013551">
    <property type="entry name" value="YicC-like_C"/>
</dbReference>
<sequence length="289" mass="32993">MNSMTGYGFSESVCEKFQLAVEVKSYNNRYLDINHNIPYYLSPFEIEIDKRVKAVAKRGHVEVNIRVKNLVSDVQLTVDPTAVRRYSEAFAQIAALSGKALKPQLSDYLGSEGVLSSISESDSEQYRLLLFSTLEEALSQLAESKQREGESTKVDLRRLGEVIQAGLDIVGSHADELEQLVKTNLRSRFEEMLGDQNYDENRILSEVAVMLVKYSVSEEIKRMAIHLKEYFSLLEEREPVGKRLDFLCQEMNREINTIGSKSQMVELNIQVVKMKDGLENIREQVRNIE</sequence>
<organism evidence="8 9">
    <name type="scientific">Sphaerochaeta halotolerans</name>
    <dbReference type="NCBI Taxonomy" id="2293840"/>
    <lineage>
        <taxon>Bacteria</taxon>
        <taxon>Pseudomonadati</taxon>
        <taxon>Spirochaetota</taxon>
        <taxon>Spirochaetia</taxon>
        <taxon>Spirochaetales</taxon>
        <taxon>Sphaerochaetaceae</taxon>
        <taxon>Sphaerochaeta</taxon>
    </lineage>
</organism>
<keyword evidence="4" id="KW-0378">Hydrolase</keyword>
<dbReference type="Pfam" id="PF08340">
    <property type="entry name" value="YicC-like_C"/>
    <property type="match status" value="1"/>
</dbReference>
<evidence type="ECO:0000256" key="2">
    <source>
        <dbReference type="ARBA" id="ARBA00022722"/>
    </source>
</evidence>
<reference evidence="9" key="1">
    <citation type="submission" date="2018-08" db="EMBL/GenBank/DDBJ databases">
        <authorList>
            <person name="Grouzdev D.S."/>
            <person name="Krutkina M.S."/>
        </authorList>
    </citation>
    <scope>NUCLEOTIDE SEQUENCE [LARGE SCALE GENOMIC DNA]</scope>
    <source>
        <strain evidence="9">4-11</strain>
    </source>
</reference>
<accession>A0A372MI48</accession>
<comment type="caution">
    <text evidence="8">The sequence shown here is derived from an EMBL/GenBank/DDBJ whole genome shotgun (WGS) entry which is preliminary data.</text>
</comment>
<feature type="domain" description="Endoribonuclease YicC-like C-terminal" evidence="7">
    <location>
        <begin position="172"/>
        <end position="289"/>
    </location>
</feature>
<dbReference type="PANTHER" id="PTHR30636">
    <property type="entry name" value="UPF0701 PROTEIN YICC"/>
    <property type="match status" value="1"/>
</dbReference>
<evidence type="ECO:0000259" key="7">
    <source>
        <dbReference type="Pfam" id="PF08340"/>
    </source>
</evidence>
<dbReference type="GO" id="GO:0004521">
    <property type="term" value="F:RNA endonuclease activity"/>
    <property type="evidence" value="ECO:0007669"/>
    <property type="project" value="InterPro"/>
</dbReference>
<comment type="similarity">
    <text evidence="5">Belongs to the YicC/YloC family.</text>
</comment>
<evidence type="ECO:0000256" key="4">
    <source>
        <dbReference type="ARBA" id="ARBA00022801"/>
    </source>
</evidence>
<dbReference type="InterPro" id="IPR005229">
    <property type="entry name" value="YicC/YloC-like"/>
</dbReference>
<keyword evidence="3" id="KW-0255">Endonuclease</keyword>
<comment type="cofactor">
    <cofactor evidence="1">
        <name>a divalent metal cation</name>
        <dbReference type="ChEBI" id="CHEBI:60240"/>
    </cofactor>
</comment>
<name>A0A372MI48_9SPIR</name>
<evidence type="ECO:0000256" key="5">
    <source>
        <dbReference type="ARBA" id="ARBA00035648"/>
    </source>
</evidence>
<protein>
    <submittedName>
        <fullName evidence="8">YicC family protein</fullName>
    </submittedName>
</protein>
<dbReference type="Proteomes" id="UP000264002">
    <property type="component" value="Unassembled WGS sequence"/>
</dbReference>
<keyword evidence="9" id="KW-1185">Reference proteome</keyword>
<evidence type="ECO:0000313" key="8">
    <source>
        <dbReference type="EMBL" id="RFU95439.1"/>
    </source>
</evidence>
<evidence type="ECO:0000313" key="9">
    <source>
        <dbReference type="Proteomes" id="UP000264002"/>
    </source>
</evidence>